<keyword evidence="5" id="KW-1185">Reference proteome</keyword>
<evidence type="ECO:0000313" key="5">
    <source>
        <dbReference type="Proteomes" id="UP000198506"/>
    </source>
</evidence>
<keyword evidence="2" id="KW-1133">Transmembrane helix</keyword>
<protein>
    <recommendedName>
        <fullName evidence="3">DUF4190 domain-containing protein</fullName>
    </recommendedName>
</protein>
<feature type="transmembrane region" description="Helical" evidence="2">
    <location>
        <begin position="86"/>
        <end position="119"/>
    </location>
</feature>
<feature type="region of interest" description="Disordered" evidence="1">
    <location>
        <begin position="1"/>
        <end position="40"/>
    </location>
</feature>
<name>A0AA94KZU8_9MICO</name>
<evidence type="ECO:0000256" key="2">
    <source>
        <dbReference type="SAM" id="Phobius"/>
    </source>
</evidence>
<accession>A0AA94KZU8</accession>
<gene>
    <name evidence="4" type="ORF">SAMN04487783_1722</name>
</gene>
<sequence>MVPSMEEQVMSEHQSYTPQPSEPARSVPAGAAGSGDGSAEPKTLSIVSLVLGLASIFLGISILVPIAGIVVGVMARKREPAGRTMALWGIGLSIATLVIGALLWIIAGGFIIAALGLAASGA</sequence>
<proteinExistence type="predicted"/>
<comment type="caution">
    <text evidence="4">The sequence shown here is derived from an EMBL/GenBank/DDBJ whole genome shotgun (WGS) entry which is preliminary data.</text>
</comment>
<keyword evidence="2" id="KW-0812">Transmembrane</keyword>
<reference evidence="4 5" key="1">
    <citation type="submission" date="2016-10" db="EMBL/GenBank/DDBJ databases">
        <authorList>
            <person name="Varghese N."/>
            <person name="Submissions S."/>
        </authorList>
    </citation>
    <scope>NUCLEOTIDE SEQUENCE [LARGE SCALE GENOMIC DNA]</scope>
    <source>
        <strain evidence="4 5">IAM 15147</strain>
    </source>
</reference>
<keyword evidence="2" id="KW-0472">Membrane</keyword>
<dbReference type="InterPro" id="IPR025241">
    <property type="entry name" value="DUF4190"/>
</dbReference>
<evidence type="ECO:0000259" key="3">
    <source>
        <dbReference type="Pfam" id="PF13828"/>
    </source>
</evidence>
<dbReference type="Proteomes" id="UP000198506">
    <property type="component" value="Unassembled WGS sequence"/>
</dbReference>
<feature type="domain" description="DUF4190" evidence="3">
    <location>
        <begin position="44"/>
        <end position="103"/>
    </location>
</feature>
<evidence type="ECO:0000313" key="4">
    <source>
        <dbReference type="EMBL" id="SFS13887.1"/>
    </source>
</evidence>
<evidence type="ECO:0000256" key="1">
    <source>
        <dbReference type="SAM" id="MobiDB-lite"/>
    </source>
</evidence>
<organism evidence="4 5">
    <name type="scientific">Agrococcus baldri</name>
    <dbReference type="NCBI Taxonomy" id="153730"/>
    <lineage>
        <taxon>Bacteria</taxon>
        <taxon>Bacillati</taxon>
        <taxon>Actinomycetota</taxon>
        <taxon>Actinomycetes</taxon>
        <taxon>Micrococcales</taxon>
        <taxon>Microbacteriaceae</taxon>
        <taxon>Agrococcus</taxon>
    </lineage>
</organism>
<feature type="transmembrane region" description="Helical" evidence="2">
    <location>
        <begin position="46"/>
        <end position="74"/>
    </location>
</feature>
<dbReference type="Pfam" id="PF13828">
    <property type="entry name" value="DUF4190"/>
    <property type="match status" value="1"/>
</dbReference>
<dbReference type="AlphaFoldDB" id="A0AA94KZU8"/>
<dbReference type="EMBL" id="FOZN01000003">
    <property type="protein sequence ID" value="SFS13887.1"/>
    <property type="molecule type" value="Genomic_DNA"/>
</dbReference>